<dbReference type="SMART" id="SM00344">
    <property type="entry name" value="HTH_ASNC"/>
    <property type="match status" value="1"/>
</dbReference>
<evidence type="ECO:0000313" key="5">
    <source>
        <dbReference type="EMBL" id="MBI6629538.1"/>
    </source>
</evidence>
<keyword evidence="1" id="KW-0805">Transcription regulation</keyword>
<dbReference type="PRINTS" id="PR00033">
    <property type="entry name" value="HTHASNC"/>
</dbReference>
<dbReference type="InterPro" id="IPR036390">
    <property type="entry name" value="WH_DNA-bd_sf"/>
</dbReference>
<evidence type="ECO:0000256" key="1">
    <source>
        <dbReference type="ARBA" id="ARBA00023015"/>
    </source>
</evidence>
<dbReference type="RefSeq" id="WP_198685570.1">
    <property type="nucleotide sequence ID" value="NZ_JAEIJD010000004.1"/>
</dbReference>
<gene>
    <name evidence="5" type="ORF">JAO82_06530</name>
</gene>
<keyword evidence="2" id="KW-0238">DNA-binding</keyword>
<accession>A0A934HK02</accession>
<dbReference type="Gene3D" id="1.10.10.10">
    <property type="entry name" value="Winged helix-like DNA-binding domain superfamily/Winged helix DNA-binding domain"/>
    <property type="match status" value="1"/>
</dbReference>
<dbReference type="PANTHER" id="PTHR30154:SF53">
    <property type="entry name" value="HTH-TYPE TRANSCRIPTIONAL REGULATOR LRPC"/>
    <property type="match status" value="1"/>
</dbReference>
<dbReference type="GO" id="GO:0043565">
    <property type="term" value="F:sequence-specific DNA binding"/>
    <property type="evidence" value="ECO:0007669"/>
    <property type="project" value="InterPro"/>
</dbReference>
<dbReference type="Gene3D" id="3.30.70.920">
    <property type="match status" value="1"/>
</dbReference>
<dbReference type="InterPro" id="IPR011008">
    <property type="entry name" value="Dimeric_a/b-barrel"/>
</dbReference>
<keyword evidence="6" id="KW-1185">Reference proteome</keyword>
<name>A0A934HK02_9RHOB</name>
<dbReference type="SUPFAM" id="SSF54909">
    <property type="entry name" value="Dimeric alpha+beta barrel"/>
    <property type="match status" value="1"/>
</dbReference>
<dbReference type="Proteomes" id="UP000613255">
    <property type="component" value="Unassembled WGS sequence"/>
</dbReference>
<comment type="caution">
    <text evidence="5">The sequence shown here is derived from an EMBL/GenBank/DDBJ whole genome shotgun (WGS) entry which is preliminary data.</text>
</comment>
<dbReference type="InterPro" id="IPR019887">
    <property type="entry name" value="Tscrpt_reg_AsnC/Lrp_C"/>
</dbReference>
<dbReference type="Pfam" id="PF01037">
    <property type="entry name" value="AsnC_trans_reg"/>
    <property type="match status" value="1"/>
</dbReference>
<dbReference type="PANTHER" id="PTHR30154">
    <property type="entry name" value="LEUCINE-RESPONSIVE REGULATORY PROTEIN"/>
    <property type="match status" value="1"/>
</dbReference>
<dbReference type="GO" id="GO:0043200">
    <property type="term" value="P:response to amino acid"/>
    <property type="evidence" value="ECO:0007669"/>
    <property type="project" value="TreeGrafter"/>
</dbReference>
<dbReference type="EMBL" id="JAEIJD010000004">
    <property type="protein sequence ID" value="MBI6629538.1"/>
    <property type="molecule type" value="Genomic_DNA"/>
</dbReference>
<evidence type="ECO:0000259" key="4">
    <source>
        <dbReference type="PROSITE" id="PS50956"/>
    </source>
</evidence>
<evidence type="ECO:0000256" key="2">
    <source>
        <dbReference type="ARBA" id="ARBA00023125"/>
    </source>
</evidence>
<protein>
    <submittedName>
        <fullName evidence="5">Lrp/AsnC family transcriptional regulator</fullName>
    </submittedName>
</protein>
<dbReference type="AlphaFoldDB" id="A0A934HK02"/>
<dbReference type="SUPFAM" id="SSF46785">
    <property type="entry name" value="Winged helix' DNA-binding domain"/>
    <property type="match status" value="1"/>
</dbReference>
<evidence type="ECO:0000313" key="6">
    <source>
        <dbReference type="Proteomes" id="UP000613255"/>
    </source>
</evidence>
<sequence length="144" mass="15513">MQLDDTDKHLLALLRENARRPVADLARRLGLARTTTQARIDRLENSGAIAGYTLKASAATRPALRATILVSVEPRSTPAVLDRLRALPGVEAVHTTSGRWDLLVQATADSTSALDATLDRIGEARGVRSSESLIHLATKIDRIG</sequence>
<dbReference type="InterPro" id="IPR000485">
    <property type="entry name" value="AsnC-type_HTH_dom"/>
</dbReference>
<proteinExistence type="predicted"/>
<dbReference type="InterPro" id="IPR019888">
    <property type="entry name" value="Tscrpt_reg_AsnC-like"/>
</dbReference>
<organism evidence="5 6">
    <name type="scientific">Pontibaca salina</name>
    <dbReference type="NCBI Taxonomy" id="2795731"/>
    <lineage>
        <taxon>Bacteria</taxon>
        <taxon>Pseudomonadati</taxon>
        <taxon>Pseudomonadota</taxon>
        <taxon>Alphaproteobacteria</taxon>
        <taxon>Rhodobacterales</taxon>
        <taxon>Roseobacteraceae</taxon>
        <taxon>Pontibaca</taxon>
    </lineage>
</organism>
<dbReference type="Pfam" id="PF13404">
    <property type="entry name" value="HTH_AsnC-type"/>
    <property type="match status" value="1"/>
</dbReference>
<evidence type="ECO:0000256" key="3">
    <source>
        <dbReference type="ARBA" id="ARBA00023163"/>
    </source>
</evidence>
<dbReference type="PROSITE" id="PS50956">
    <property type="entry name" value="HTH_ASNC_2"/>
    <property type="match status" value="1"/>
</dbReference>
<reference evidence="5" key="1">
    <citation type="submission" date="2020-12" db="EMBL/GenBank/DDBJ databases">
        <title>Pontibaca salina gen. nov., sp. nov., isolated from marine sediment.</title>
        <authorList>
            <person name="Bo J."/>
            <person name="Wang S."/>
            <person name="Song X."/>
            <person name="Du Z."/>
        </authorList>
    </citation>
    <scope>NUCLEOTIDE SEQUENCE</scope>
    <source>
        <strain evidence="5">S1109L</strain>
    </source>
</reference>
<dbReference type="GO" id="GO:0005829">
    <property type="term" value="C:cytosol"/>
    <property type="evidence" value="ECO:0007669"/>
    <property type="project" value="TreeGrafter"/>
</dbReference>
<dbReference type="InterPro" id="IPR036388">
    <property type="entry name" value="WH-like_DNA-bd_sf"/>
</dbReference>
<keyword evidence="3" id="KW-0804">Transcription</keyword>
<feature type="domain" description="HTH asnC-type" evidence="4">
    <location>
        <begin position="3"/>
        <end position="65"/>
    </location>
</feature>